<dbReference type="KEGG" id="cqu:CpipJ_CPIJ017875"/>
<gene>
    <name evidence="3" type="primary">6051862</name>
    <name evidence="2" type="ORF">CpipJ_CPIJ017875</name>
</gene>
<evidence type="ECO:0000256" key="1">
    <source>
        <dbReference type="SAM" id="MobiDB-lite"/>
    </source>
</evidence>
<accession>B0XF03</accession>
<keyword evidence="4" id="KW-1185">Reference proteome</keyword>
<dbReference type="InParanoid" id="B0XF03"/>
<sequence>MEEFSPAPKQQRARPTHAPSLLGVPLLRTTRTINRVLHPRTDAERQATSEHLSNKTINGVCVRAVRFGGLASASKSN</sequence>
<dbReference type="AlphaFoldDB" id="B0XF03"/>
<proteinExistence type="predicted"/>
<name>B0XF03_CULQU</name>
<dbReference type="Proteomes" id="UP000002320">
    <property type="component" value="Unassembled WGS sequence"/>
</dbReference>
<dbReference type="EnsemblMetazoa" id="CPIJ017875-RA">
    <property type="protein sequence ID" value="CPIJ017875-PA"/>
    <property type="gene ID" value="CPIJ017875"/>
</dbReference>
<dbReference type="EMBL" id="DS232886">
    <property type="protein sequence ID" value="EDS26351.1"/>
    <property type="molecule type" value="Genomic_DNA"/>
</dbReference>
<dbReference type="VEuPathDB" id="VectorBase:CPIJ017875"/>
<reference evidence="3" key="2">
    <citation type="submission" date="2021-02" db="UniProtKB">
        <authorList>
            <consortium name="EnsemblMetazoa"/>
        </authorList>
    </citation>
    <scope>IDENTIFICATION</scope>
    <source>
        <strain evidence="3">JHB</strain>
    </source>
</reference>
<evidence type="ECO:0000313" key="4">
    <source>
        <dbReference type="Proteomes" id="UP000002320"/>
    </source>
</evidence>
<feature type="region of interest" description="Disordered" evidence="1">
    <location>
        <begin position="1"/>
        <end position="22"/>
    </location>
</feature>
<evidence type="ECO:0000313" key="3">
    <source>
        <dbReference type="EnsemblMetazoa" id="CPIJ017875-PA"/>
    </source>
</evidence>
<protein>
    <submittedName>
        <fullName evidence="2 3">Uncharacterized protein</fullName>
    </submittedName>
</protein>
<evidence type="ECO:0000313" key="2">
    <source>
        <dbReference type="EMBL" id="EDS26351.1"/>
    </source>
</evidence>
<organism>
    <name type="scientific">Culex quinquefasciatus</name>
    <name type="common">Southern house mosquito</name>
    <name type="synonym">Culex pungens</name>
    <dbReference type="NCBI Taxonomy" id="7176"/>
    <lineage>
        <taxon>Eukaryota</taxon>
        <taxon>Metazoa</taxon>
        <taxon>Ecdysozoa</taxon>
        <taxon>Arthropoda</taxon>
        <taxon>Hexapoda</taxon>
        <taxon>Insecta</taxon>
        <taxon>Pterygota</taxon>
        <taxon>Neoptera</taxon>
        <taxon>Endopterygota</taxon>
        <taxon>Diptera</taxon>
        <taxon>Nematocera</taxon>
        <taxon>Culicoidea</taxon>
        <taxon>Culicidae</taxon>
        <taxon>Culicinae</taxon>
        <taxon>Culicini</taxon>
        <taxon>Culex</taxon>
        <taxon>Culex</taxon>
    </lineage>
</organism>
<dbReference type="HOGENOM" id="CLU_2640544_0_0_1"/>
<reference evidence="2" key="1">
    <citation type="submission" date="2007-03" db="EMBL/GenBank/DDBJ databases">
        <title>Annotation of Culex pipiens quinquefasciatus.</title>
        <authorList>
            <consortium name="The Broad Institute Genome Sequencing Platform"/>
            <person name="Atkinson P.W."/>
            <person name="Hemingway J."/>
            <person name="Christensen B.M."/>
            <person name="Higgs S."/>
            <person name="Kodira C."/>
            <person name="Hannick L."/>
            <person name="Megy K."/>
            <person name="O'Leary S."/>
            <person name="Pearson M."/>
            <person name="Haas B.J."/>
            <person name="Mauceli E."/>
            <person name="Wortman J.R."/>
            <person name="Lee N.H."/>
            <person name="Guigo R."/>
            <person name="Stanke M."/>
            <person name="Alvarado L."/>
            <person name="Amedeo P."/>
            <person name="Antoine C.H."/>
            <person name="Arensburger P."/>
            <person name="Bidwell S.L."/>
            <person name="Crawford M."/>
            <person name="Camaro F."/>
            <person name="Devon K."/>
            <person name="Engels R."/>
            <person name="Hammond M."/>
            <person name="Howarth C."/>
            <person name="Koehrsen M."/>
            <person name="Lawson D."/>
            <person name="Montgomery P."/>
            <person name="Nene V."/>
            <person name="Nusbaum C."/>
            <person name="Puiu D."/>
            <person name="Romero-Severson J."/>
            <person name="Severson D.W."/>
            <person name="Shumway M."/>
            <person name="Sisk P."/>
            <person name="Stolte C."/>
            <person name="Zeng Q."/>
            <person name="Eisenstadt E."/>
            <person name="Fraser-Liggett C."/>
            <person name="Strausberg R."/>
            <person name="Galagan J."/>
            <person name="Birren B."/>
            <person name="Collins F.H."/>
        </authorList>
    </citation>
    <scope>NUCLEOTIDE SEQUENCE [LARGE SCALE GENOMIC DNA]</scope>
    <source>
        <strain evidence="2">JHB</strain>
    </source>
</reference>